<reference evidence="2 3" key="1">
    <citation type="journal article" date="2021" name="MBio">
        <title>A New Model Trypanosomatid, Novymonas esmeraldas: Genomic Perception of Its 'Candidatus Pandoraea novymonadis' Endosymbiont.</title>
        <authorList>
            <person name="Zakharova A."/>
            <person name="Saura A."/>
            <person name="Butenko A."/>
            <person name="Podesvova L."/>
            <person name="Warmusova S."/>
            <person name="Kostygov A.Y."/>
            <person name="Nenarokova A."/>
            <person name="Lukes J."/>
            <person name="Opperdoes F.R."/>
            <person name="Yurchenko V."/>
        </authorList>
    </citation>
    <scope>NUCLEOTIDE SEQUENCE [LARGE SCALE GENOMIC DNA]</scope>
    <source>
        <strain evidence="2 3">E262AT.01</strain>
    </source>
</reference>
<dbReference type="EMBL" id="JAECZO010000156">
    <property type="protein sequence ID" value="KAK7198514.1"/>
    <property type="molecule type" value="Genomic_DNA"/>
</dbReference>
<protein>
    <submittedName>
        <fullName evidence="2">Uncharacterized protein</fullName>
    </submittedName>
</protein>
<comment type="caution">
    <text evidence="2">The sequence shown here is derived from an EMBL/GenBank/DDBJ whole genome shotgun (WGS) entry which is preliminary data.</text>
</comment>
<accession>A0AAW0EYZ5</accession>
<gene>
    <name evidence="2" type="ORF">NESM_000813100</name>
</gene>
<proteinExistence type="predicted"/>
<evidence type="ECO:0000313" key="3">
    <source>
        <dbReference type="Proteomes" id="UP001430356"/>
    </source>
</evidence>
<evidence type="ECO:0000256" key="1">
    <source>
        <dbReference type="SAM" id="MobiDB-lite"/>
    </source>
</evidence>
<dbReference type="CDD" id="cd22990">
    <property type="entry name" value="mt-LAF21-like"/>
    <property type="match status" value="1"/>
</dbReference>
<keyword evidence="3" id="KW-1185">Reference proteome</keyword>
<evidence type="ECO:0000313" key="2">
    <source>
        <dbReference type="EMBL" id="KAK7198514.1"/>
    </source>
</evidence>
<feature type="compositionally biased region" description="Basic and acidic residues" evidence="1">
    <location>
        <begin position="461"/>
        <end position="474"/>
    </location>
</feature>
<dbReference type="AlphaFoldDB" id="A0AAW0EYZ5"/>
<sequence length="485" mass="55888">MFSKGYSALLRPYQRVAVAKRKTGGGVNYNKGALTRHERGDSFTEPEVYRSRTNVTAMLKTGRKERRLVKEERQRTLMDTLKLDARTDAALHTGRQLPQTAAEIQAVRSSDDDAVEAGHDAGDYSTKMRQLMRYEVDRRSHVADKFAQPPTSREFYKLFRNLRSADTDEELVEKHQKRLVEEHGVYPTSRIDAFMLDDDNYFPDWVQALPYSVRDRVKYGSLGLTEEDEALRVRLARLPRDARVREWTRLKAAKEYRAASEETLTLAELRDARQGKRRFHWLQRKRQKRAATLRRMAMRKPDGYEVWPSSVTDLSQRIAFVAQHVENGLQTGGAWPLSQDALTAATIRRRQDAAERTFLASADERRSMRGGTGAGRIHGGMKELLGALETPEKRYKKLSRKTFANRVNAIVHGDQDDHGRKYRRMHGLATRRQRPYDSLAEMALEREVRKEPLLNVAGLNHTDDENWGRNERSWVDGMPSTRYGS</sequence>
<organism evidence="2 3">
    <name type="scientific">Novymonas esmeraldas</name>
    <dbReference type="NCBI Taxonomy" id="1808958"/>
    <lineage>
        <taxon>Eukaryota</taxon>
        <taxon>Discoba</taxon>
        <taxon>Euglenozoa</taxon>
        <taxon>Kinetoplastea</taxon>
        <taxon>Metakinetoplastina</taxon>
        <taxon>Trypanosomatida</taxon>
        <taxon>Trypanosomatidae</taxon>
        <taxon>Novymonas</taxon>
    </lineage>
</organism>
<feature type="region of interest" description="Disordered" evidence="1">
    <location>
        <begin position="459"/>
        <end position="485"/>
    </location>
</feature>
<dbReference type="Proteomes" id="UP001430356">
    <property type="component" value="Unassembled WGS sequence"/>
</dbReference>
<name>A0AAW0EYZ5_9TRYP</name>